<dbReference type="InterPro" id="IPR001611">
    <property type="entry name" value="Leu-rich_rpt"/>
</dbReference>
<dbReference type="PROSITE" id="PS51450">
    <property type="entry name" value="LRR"/>
    <property type="match status" value="2"/>
</dbReference>
<dbReference type="PANTHER" id="PTHR48051">
    <property type="match status" value="1"/>
</dbReference>
<keyword evidence="6" id="KW-1185">Reference proteome</keyword>
<feature type="domain" description="Disease resistance R13L4/SHOC-2-like LRR" evidence="4">
    <location>
        <begin position="10"/>
        <end position="110"/>
    </location>
</feature>
<dbReference type="EMBL" id="CP045892">
    <property type="protein sequence ID" value="QQP52390.1"/>
    <property type="molecule type" value="Genomic_DNA"/>
</dbReference>
<feature type="non-terminal residue" evidence="5">
    <location>
        <position position="1"/>
    </location>
</feature>
<keyword evidence="2" id="KW-0677">Repeat</keyword>
<dbReference type="InterPro" id="IPR003591">
    <property type="entry name" value="Leu-rich_rpt_typical-subtyp"/>
</dbReference>
<evidence type="ECO:0000256" key="1">
    <source>
        <dbReference type="ARBA" id="ARBA00022614"/>
    </source>
</evidence>
<dbReference type="Pfam" id="PF23598">
    <property type="entry name" value="LRR_14"/>
    <property type="match status" value="1"/>
</dbReference>
<evidence type="ECO:0000313" key="5">
    <source>
        <dbReference type="EMBL" id="QQP52390.1"/>
    </source>
</evidence>
<dbReference type="SMART" id="SM00369">
    <property type="entry name" value="LRR_TYP"/>
    <property type="match status" value="4"/>
</dbReference>
<dbReference type="FunFam" id="3.80.10.10:FF:000034">
    <property type="entry name" value="Ras suppressor protein 1"/>
    <property type="match status" value="1"/>
</dbReference>
<evidence type="ECO:0000259" key="4">
    <source>
        <dbReference type="Pfam" id="PF23598"/>
    </source>
</evidence>
<dbReference type="OrthoDB" id="676979at2759"/>
<dbReference type="InterPro" id="IPR032675">
    <property type="entry name" value="LRR_dom_sf"/>
</dbReference>
<dbReference type="Proteomes" id="UP000595437">
    <property type="component" value="Chromosome 3"/>
</dbReference>
<gene>
    <name evidence="5" type="ORF">FKW44_004534</name>
</gene>
<organism evidence="5 6">
    <name type="scientific">Caligus rogercresseyi</name>
    <name type="common">Sea louse</name>
    <dbReference type="NCBI Taxonomy" id="217165"/>
    <lineage>
        <taxon>Eukaryota</taxon>
        <taxon>Metazoa</taxon>
        <taxon>Ecdysozoa</taxon>
        <taxon>Arthropoda</taxon>
        <taxon>Crustacea</taxon>
        <taxon>Multicrustacea</taxon>
        <taxon>Hexanauplia</taxon>
        <taxon>Copepoda</taxon>
        <taxon>Siphonostomatoida</taxon>
        <taxon>Caligidae</taxon>
        <taxon>Caligus</taxon>
    </lineage>
</organism>
<name>A0A7T8KBB6_CALRO</name>
<accession>A0A7T8KBB6</accession>
<dbReference type="SUPFAM" id="SSF52075">
    <property type="entry name" value="Outer arm dynein light chain 1"/>
    <property type="match status" value="1"/>
</dbReference>
<dbReference type="InterPro" id="IPR050216">
    <property type="entry name" value="LRR_domain-containing"/>
</dbReference>
<dbReference type="InterPro" id="IPR055414">
    <property type="entry name" value="LRR_R13L4/SHOC2-like"/>
</dbReference>
<keyword evidence="1" id="KW-0433">Leucine-rich repeat</keyword>
<dbReference type="GO" id="GO:0005737">
    <property type="term" value="C:cytoplasm"/>
    <property type="evidence" value="ECO:0007669"/>
    <property type="project" value="TreeGrafter"/>
</dbReference>
<evidence type="ECO:0000256" key="2">
    <source>
        <dbReference type="ARBA" id="ARBA00022737"/>
    </source>
</evidence>
<dbReference type="AlphaFoldDB" id="A0A7T8KBB6"/>
<dbReference type="Gene3D" id="3.80.10.10">
    <property type="entry name" value="Ribonuclease Inhibitor"/>
    <property type="match status" value="1"/>
</dbReference>
<feature type="region of interest" description="Disordered" evidence="3">
    <location>
        <begin position="156"/>
        <end position="182"/>
    </location>
</feature>
<reference evidence="6" key="1">
    <citation type="submission" date="2021-01" db="EMBL/GenBank/DDBJ databases">
        <title>Caligus Genome Assembly.</title>
        <authorList>
            <person name="Gallardo-Escarate C."/>
        </authorList>
    </citation>
    <scope>NUCLEOTIDE SEQUENCE [LARGE SCALE GENOMIC DNA]</scope>
</reference>
<evidence type="ECO:0000313" key="6">
    <source>
        <dbReference type="Proteomes" id="UP000595437"/>
    </source>
</evidence>
<proteinExistence type="predicted"/>
<evidence type="ECO:0000256" key="3">
    <source>
        <dbReference type="SAM" id="MobiDB-lite"/>
    </source>
</evidence>
<dbReference type="PANTHER" id="PTHR48051:SF1">
    <property type="entry name" value="RAS SUPPRESSOR PROTEIN 1"/>
    <property type="match status" value="1"/>
</dbReference>
<sequence length="182" mass="20524">NKLNSLPRGFGSFPNLEVLDLSYNNLDVLPGNFFILSSLRALYLSDNDFDHLPPELGILTNLRILALRDNSLVELPEKIISLVNLRELHLQGNRLSVLPPTLGSLDFLSSRAVLKLDNNPWVQPIEETLALGVSHVIEYIRTETYKYLYKRHLQAGIPPPEKNENKKKASLSRKNSRASLNG</sequence>
<protein>
    <submittedName>
        <fullName evidence="5">Ras suppressor protein 1</fullName>
    </submittedName>
</protein>